<dbReference type="EC" id="1.14.11.7" evidence="4"/>
<dbReference type="GO" id="GO:0031418">
    <property type="term" value="F:L-ascorbic acid binding"/>
    <property type="evidence" value="ECO:0007669"/>
    <property type="project" value="UniProtKB-KW"/>
</dbReference>
<dbReference type="InterPro" id="IPR039575">
    <property type="entry name" value="P3H"/>
</dbReference>
<feature type="domain" description="Fe2OG dioxygenase" evidence="17">
    <location>
        <begin position="445"/>
        <end position="568"/>
    </location>
</feature>
<dbReference type="Gene3D" id="2.60.120.620">
    <property type="entry name" value="q2cbj1_9rhob like domain"/>
    <property type="match status" value="1"/>
</dbReference>
<keyword evidence="8" id="KW-0802">TPR repeat</keyword>
<dbReference type="FunFam" id="2.60.120.620:FF:000003">
    <property type="entry name" value="Prolyl 3-hydroxylase 2"/>
    <property type="match status" value="1"/>
</dbReference>
<evidence type="ECO:0000256" key="13">
    <source>
        <dbReference type="ARBA" id="ARBA00023004"/>
    </source>
</evidence>
<dbReference type="PANTHER" id="PTHR14049:SF15">
    <property type="entry name" value="PROCOLLAGEN-PROLINE 3-DIOXYGENASE"/>
    <property type="match status" value="1"/>
</dbReference>
<comment type="cofactor">
    <cofactor evidence="2">
        <name>Fe cation</name>
        <dbReference type="ChEBI" id="CHEBI:24875"/>
    </cofactor>
</comment>
<dbReference type="InterPro" id="IPR044862">
    <property type="entry name" value="Pro_4_hyd_alph_FE2OG_OXY"/>
</dbReference>
<comment type="cofactor">
    <cofactor evidence="1">
        <name>L-ascorbate</name>
        <dbReference type="ChEBI" id="CHEBI:38290"/>
    </cofactor>
</comment>
<sequence>MALHSNTSPVYVAFLFFLNYVFMTAGSGLSSESLSGLSAPYDELYYRGVRAYFREDWERAAEFLEKSISTRDKLQQTRRKCHDEYKEDFTLWDLGILDWIQVRAECVRFCMGRSVSPAALLPVSSDIEYEFGTRNAYNYLQVTYYKLDKMAKAASAAHTFFVANPSHLEMRNNIEKYRRLLGVKEESFLDREREQEQHWVSSTEGNLQSAVKKWKECVNETLKQTEECRAQCVMASRVIPEEPDNVQGIYERAADLSLSLLSCKQMCVTLVSTRPGRVSALEDFLPLQLEHLHIAQFKAGDLKGAVETLRSLLLFYPTDSDFLSNLELYTQTLEGDTEAQETGGPVPVVGVTVTMDDQGLNGTNRVVLDGVLSQSECDRLMQLATVMGDGYRGRRSPHTPHEKFEGLTVLRALKLAQDGLVNQSDARLLHEIGETVKVLMDSYFRSHSVLYFAYTHLVCRSAIPEVLGRSDLSHPVHVDNCILEPETRQCWREAPAFTHRDLSAVLYLNDDFEGGEFFFADRDAKTVTARVKPKCGRLVGFTSGPVNPHGVTAVTAARRCALALWLTTEKHHRDMRLKNCPQWKKPRQREEQRERKSDRQAR</sequence>
<evidence type="ECO:0000256" key="6">
    <source>
        <dbReference type="ARBA" id="ARBA00022729"/>
    </source>
</evidence>
<evidence type="ECO:0000256" key="16">
    <source>
        <dbReference type="SAM" id="SignalP"/>
    </source>
</evidence>
<feature type="chain" id="PRO_5025335256" description="procollagen-proline 3-dioxygenase" evidence="16">
    <location>
        <begin position="26"/>
        <end position="602"/>
    </location>
</feature>
<keyword evidence="5" id="KW-0479">Metal-binding</keyword>
<dbReference type="AlphaFoldDB" id="A0A673HBT4"/>
<dbReference type="GO" id="GO:0019797">
    <property type="term" value="F:procollagen-proline 3-dioxygenase activity"/>
    <property type="evidence" value="ECO:0007669"/>
    <property type="project" value="UniProtKB-EC"/>
</dbReference>
<evidence type="ECO:0000256" key="9">
    <source>
        <dbReference type="ARBA" id="ARBA00022824"/>
    </source>
</evidence>
<evidence type="ECO:0000259" key="17">
    <source>
        <dbReference type="PROSITE" id="PS51471"/>
    </source>
</evidence>
<evidence type="ECO:0000256" key="4">
    <source>
        <dbReference type="ARBA" id="ARBA00012262"/>
    </source>
</evidence>
<name>A0A673HBT4_9TELE</name>
<reference evidence="18" key="2">
    <citation type="submission" date="2025-09" db="UniProtKB">
        <authorList>
            <consortium name="Ensembl"/>
        </authorList>
    </citation>
    <scope>IDENTIFICATION</scope>
</reference>
<dbReference type="InterPro" id="IPR011990">
    <property type="entry name" value="TPR-like_helical_dom_sf"/>
</dbReference>
<organism evidence="18 19">
    <name type="scientific">Sinocyclocheilus rhinocerous</name>
    <dbReference type="NCBI Taxonomy" id="307959"/>
    <lineage>
        <taxon>Eukaryota</taxon>
        <taxon>Metazoa</taxon>
        <taxon>Chordata</taxon>
        <taxon>Craniata</taxon>
        <taxon>Vertebrata</taxon>
        <taxon>Euteleostomi</taxon>
        <taxon>Actinopterygii</taxon>
        <taxon>Neopterygii</taxon>
        <taxon>Teleostei</taxon>
        <taxon>Ostariophysi</taxon>
        <taxon>Cypriniformes</taxon>
        <taxon>Cyprinidae</taxon>
        <taxon>Cyprininae</taxon>
        <taxon>Sinocyclocheilus</taxon>
    </lineage>
</organism>
<dbReference type="SMART" id="SM00702">
    <property type="entry name" value="P4Hc"/>
    <property type="match status" value="1"/>
</dbReference>
<keyword evidence="12" id="KW-0560">Oxidoreductase</keyword>
<accession>A0A673HBT4</accession>
<keyword evidence="6 16" id="KW-0732">Signal</keyword>
<feature type="signal peptide" evidence="16">
    <location>
        <begin position="1"/>
        <end position="25"/>
    </location>
</feature>
<keyword evidence="9" id="KW-0256">Endoplasmic reticulum</keyword>
<feature type="region of interest" description="Disordered" evidence="15">
    <location>
        <begin position="577"/>
        <end position="602"/>
    </location>
</feature>
<dbReference type="Pfam" id="PF13640">
    <property type="entry name" value="2OG-FeII_Oxy_3"/>
    <property type="match status" value="1"/>
</dbReference>
<dbReference type="PROSITE" id="PS51471">
    <property type="entry name" value="FE2OG_OXY"/>
    <property type="match status" value="1"/>
</dbReference>
<dbReference type="InterPro" id="IPR006620">
    <property type="entry name" value="Pro_4_hyd_alph"/>
</dbReference>
<dbReference type="Pfam" id="PF23557">
    <property type="entry name" value="TPR_leprecan"/>
    <property type="match status" value="1"/>
</dbReference>
<evidence type="ECO:0000256" key="8">
    <source>
        <dbReference type="ARBA" id="ARBA00022803"/>
    </source>
</evidence>
<dbReference type="InterPro" id="IPR005123">
    <property type="entry name" value="Oxoglu/Fe-dep_dioxygenase_dom"/>
</dbReference>
<evidence type="ECO:0000256" key="11">
    <source>
        <dbReference type="ARBA" id="ARBA00022964"/>
    </source>
</evidence>
<keyword evidence="11" id="KW-0223">Dioxygenase</keyword>
<keyword evidence="10" id="KW-0847">Vitamin C</keyword>
<evidence type="ECO:0000256" key="10">
    <source>
        <dbReference type="ARBA" id="ARBA00022896"/>
    </source>
</evidence>
<protein>
    <recommendedName>
        <fullName evidence="4">procollagen-proline 3-dioxygenase</fullName>
        <ecNumber evidence="4">1.14.11.7</ecNumber>
    </recommendedName>
</protein>
<keyword evidence="13" id="KW-0408">Iron</keyword>
<comment type="similarity">
    <text evidence="3">Belongs to the leprecan family.</text>
</comment>
<keyword evidence="19" id="KW-1185">Reference proteome</keyword>
<dbReference type="GO" id="GO:0032963">
    <property type="term" value="P:collagen metabolic process"/>
    <property type="evidence" value="ECO:0007669"/>
    <property type="project" value="InterPro"/>
</dbReference>
<dbReference type="GO" id="GO:0005506">
    <property type="term" value="F:iron ion binding"/>
    <property type="evidence" value="ECO:0007669"/>
    <property type="project" value="InterPro"/>
</dbReference>
<evidence type="ECO:0000313" key="18">
    <source>
        <dbReference type="Ensembl" id="ENSSRHP00000024348.1"/>
    </source>
</evidence>
<dbReference type="PANTHER" id="PTHR14049">
    <property type="entry name" value="LEPRECAN 1"/>
    <property type="match status" value="1"/>
</dbReference>
<dbReference type="SUPFAM" id="SSF48452">
    <property type="entry name" value="TPR-like"/>
    <property type="match status" value="1"/>
</dbReference>
<evidence type="ECO:0000256" key="3">
    <source>
        <dbReference type="ARBA" id="ARBA00006487"/>
    </source>
</evidence>
<reference evidence="18" key="1">
    <citation type="submission" date="2025-08" db="UniProtKB">
        <authorList>
            <consortium name="Ensembl"/>
        </authorList>
    </citation>
    <scope>IDENTIFICATION</scope>
</reference>
<evidence type="ECO:0000256" key="15">
    <source>
        <dbReference type="SAM" id="MobiDB-lite"/>
    </source>
</evidence>
<gene>
    <name evidence="18" type="primary">p3h3</name>
</gene>
<evidence type="ECO:0000256" key="12">
    <source>
        <dbReference type="ARBA" id="ARBA00023002"/>
    </source>
</evidence>
<dbReference type="GO" id="GO:0005783">
    <property type="term" value="C:endoplasmic reticulum"/>
    <property type="evidence" value="ECO:0007669"/>
    <property type="project" value="TreeGrafter"/>
</dbReference>
<dbReference type="InterPro" id="IPR056585">
    <property type="entry name" value="Leprecan_dom"/>
</dbReference>
<evidence type="ECO:0000256" key="2">
    <source>
        <dbReference type="ARBA" id="ARBA00001962"/>
    </source>
</evidence>
<evidence type="ECO:0000256" key="14">
    <source>
        <dbReference type="ARBA" id="ARBA00023180"/>
    </source>
</evidence>
<dbReference type="Proteomes" id="UP000472270">
    <property type="component" value="Unassembled WGS sequence"/>
</dbReference>
<evidence type="ECO:0000256" key="7">
    <source>
        <dbReference type="ARBA" id="ARBA00022737"/>
    </source>
</evidence>
<evidence type="ECO:0000313" key="19">
    <source>
        <dbReference type="Proteomes" id="UP000472270"/>
    </source>
</evidence>
<evidence type="ECO:0000256" key="1">
    <source>
        <dbReference type="ARBA" id="ARBA00001961"/>
    </source>
</evidence>
<proteinExistence type="inferred from homology"/>
<evidence type="ECO:0000256" key="5">
    <source>
        <dbReference type="ARBA" id="ARBA00022723"/>
    </source>
</evidence>
<dbReference type="Gene3D" id="1.25.40.10">
    <property type="entry name" value="Tetratricopeptide repeat domain"/>
    <property type="match status" value="1"/>
</dbReference>
<feature type="compositionally biased region" description="Basic and acidic residues" evidence="15">
    <location>
        <begin position="588"/>
        <end position="602"/>
    </location>
</feature>
<dbReference type="Ensembl" id="ENSSRHT00000025078.1">
    <property type="protein sequence ID" value="ENSSRHP00000024348.1"/>
    <property type="gene ID" value="ENSSRHG00000012792.1"/>
</dbReference>
<keyword evidence="14" id="KW-0325">Glycoprotein</keyword>
<keyword evidence="7" id="KW-0677">Repeat</keyword>